<dbReference type="PATRIC" id="fig|2033.6.peg.999"/>
<dbReference type="EMBL" id="LDRT01000152">
    <property type="protein sequence ID" value="KTR87921.1"/>
    <property type="molecule type" value="Genomic_DNA"/>
</dbReference>
<dbReference type="InterPro" id="IPR001091">
    <property type="entry name" value="RM_Methyltransferase"/>
</dbReference>
<reference evidence="5 6" key="1">
    <citation type="journal article" date="2016" name="Front. Microbiol.">
        <title>Genomic Resource of Rice Seed Associated Bacteria.</title>
        <authorList>
            <person name="Midha S."/>
            <person name="Bansal K."/>
            <person name="Sharma S."/>
            <person name="Kumar N."/>
            <person name="Patil P.P."/>
            <person name="Chaudhry V."/>
            <person name="Patil P.B."/>
        </authorList>
    </citation>
    <scope>NUCLEOTIDE SEQUENCE [LARGE SCALE GENOMIC DNA]</scope>
    <source>
        <strain evidence="5 6">NS220</strain>
    </source>
</reference>
<gene>
    <name evidence="5" type="ORF">NS220_16865</name>
</gene>
<dbReference type="GO" id="GO:0008170">
    <property type="term" value="F:N-methyltransferase activity"/>
    <property type="evidence" value="ECO:0007669"/>
    <property type="project" value="InterPro"/>
</dbReference>
<name>A0A147ETA8_MICTE</name>
<dbReference type="GO" id="GO:0003677">
    <property type="term" value="F:DNA binding"/>
    <property type="evidence" value="ECO:0007669"/>
    <property type="project" value="InterPro"/>
</dbReference>
<dbReference type="PRINTS" id="PR00508">
    <property type="entry name" value="S21N4MTFRASE"/>
</dbReference>
<protein>
    <recommendedName>
        <fullName evidence="3">Methyltransferase</fullName>
        <ecNumber evidence="3">2.1.1.-</ecNumber>
    </recommendedName>
</protein>
<evidence type="ECO:0000259" key="4">
    <source>
        <dbReference type="Pfam" id="PF01555"/>
    </source>
</evidence>
<evidence type="ECO:0000313" key="5">
    <source>
        <dbReference type="EMBL" id="KTR87921.1"/>
    </source>
</evidence>
<dbReference type="InterPro" id="IPR029063">
    <property type="entry name" value="SAM-dependent_MTases_sf"/>
</dbReference>
<feature type="domain" description="DNA methylase N-4/N-6" evidence="4">
    <location>
        <begin position="6"/>
        <end position="214"/>
    </location>
</feature>
<evidence type="ECO:0000256" key="3">
    <source>
        <dbReference type="RuleBase" id="RU362026"/>
    </source>
</evidence>
<keyword evidence="2" id="KW-0808">Transferase</keyword>
<dbReference type="SUPFAM" id="SSF53335">
    <property type="entry name" value="S-adenosyl-L-methionine-dependent methyltransferases"/>
    <property type="match status" value="1"/>
</dbReference>
<keyword evidence="1 5" id="KW-0489">Methyltransferase</keyword>
<feature type="non-terminal residue" evidence="5">
    <location>
        <position position="1"/>
    </location>
</feature>
<dbReference type="Proteomes" id="UP000075025">
    <property type="component" value="Unassembled WGS sequence"/>
</dbReference>
<comment type="similarity">
    <text evidence="3">Belongs to the N(4)/N(6)-methyltransferase family.</text>
</comment>
<dbReference type="RefSeq" id="WP_193755402.1">
    <property type="nucleotide sequence ID" value="NZ_LDRT01000152.1"/>
</dbReference>
<evidence type="ECO:0000313" key="6">
    <source>
        <dbReference type="Proteomes" id="UP000075025"/>
    </source>
</evidence>
<evidence type="ECO:0000256" key="2">
    <source>
        <dbReference type="ARBA" id="ARBA00022679"/>
    </source>
</evidence>
<dbReference type="EC" id="2.1.1.-" evidence="3"/>
<sequence length="243" mass="26383">FIRHSCWTDPPYGVEYKGGTGLRIQNDGLDAAIAVSVAFLEVAAAVCRPGAPIYVAHSDVLRVPLQAAMERLGIRYRQTLMWVKDRFVLSRADYHYQSEPIAEGVIGDAAPRDFEPIAYGFTADGTGRLGRGGEHWHGDNRSSTVFDIARPTRSAVHPTMKPVELVEAMLKNSCAPGAWVIDGFGGSGSTLIAAHRLARKAFLVELDPTYADVICRRFQEHTGQTPVRDGVPVDFTGTTDAGA</sequence>
<organism evidence="5 6">
    <name type="scientific">Microbacterium testaceum</name>
    <name type="common">Aureobacterium testaceum</name>
    <name type="synonym">Brevibacterium testaceum</name>
    <dbReference type="NCBI Taxonomy" id="2033"/>
    <lineage>
        <taxon>Bacteria</taxon>
        <taxon>Bacillati</taxon>
        <taxon>Actinomycetota</taxon>
        <taxon>Actinomycetes</taxon>
        <taxon>Micrococcales</taxon>
        <taxon>Microbacteriaceae</taxon>
        <taxon>Microbacterium</taxon>
    </lineage>
</organism>
<proteinExistence type="inferred from homology"/>
<dbReference type="GO" id="GO:0032259">
    <property type="term" value="P:methylation"/>
    <property type="evidence" value="ECO:0007669"/>
    <property type="project" value="UniProtKB-KW"/>
</dbReference>
<comment type="caution">
    <text evidence="5">The sequence shown here is derived from an EMBL/GenBank/DDBJ whole genome shotgun (WGS) entry which is preliminary data.</text>
</comment>
<dbReference type="AlphaFoldDB" id="A0A147ETA8"/>
<dbReference type="InterPro" id="IPR002941">
    <property type="entry name" value="DNA_methylase_N4/N6"/>
</dbReference>
<accession>A0A147ETA8</accession>
<dbReference type="Pfam" id="PF01555">
    <property type="entry name" value="N6_N4_Mtase"/>
    <property type="match status" value="1"/>
</dbReference>
<dbReference type="Gene3D" id="3.40.50.150">
    <property type="entry name" value="Vaccinia Virus protein VP39"/>
    <property type="match status" value="1"/>
</dbReference>
<evidence type="ECO:0000256" key="1">
    <source>
        <dbReference type="ARBA" id="ARBA00022603"/>
    </source>
</evidence>